<sequence length="178" mass="19132">MVPVAVVGCLWLQAWARQRAAPPWWARMGKEGGDAMIDGQDFSIAAGWGLAGLLSSALVVTMLLPGPSAVPERTLTERAVHSLSRETCQHMLRSFADELGSGDPAAWLWTEESTALASPAVMRTKRSETAAPPRPYAFRPGTGVIPEQACSFPANSLYVISYETVAQPGVFVMTSQIE</sequence>
<organism evidence="1 2">
    <name type="scientific">Azospirillum doebereinerae</name>
    <dbReference type="NCBI Taxonomy" id="92933"/>
    <lineage>
        <taxon>Bacteria</taxon>
        <taxon>Pseudomonadati</taxon>
        <taxon>Pseudomonadota</taxon>
        <taxon>Alphaproteobacteria</taxon>
        <taxon>Rhodospirillales</taxon>
        <taxon>Azospirillaceae</taxon>
        <taxon>Azospirillum</taxon>
    </lineage>
</organism>
<dbReference type="AlphaFoldDB" id="A0A433J6H9"/>
<evidence type="ECO:0000313" key="1">
    <source>
        <dbReference type="EMBL" id="RUQ68521.1"/>
    </source>
</evidence>
<dbReference type="OrthoDB" id="7307682at2"/>
<reference evidence="1 2" key="1">
    <citation type="submission" date="2018-12" db="EMBL/GenBank/DDBJ databases">
        <authorList>
            <person name="Yang Y."/>
        </authorList>
    </citation>
    <scope>NUCLEOTIDE SEQUENCE [LARGE SCALE GENOMIC DNA]</scope>
    <source>
        <strain evidence="1 2">GSF71</strain>
    </source>
</reference>
<comment type="caution">
    <text evidence="1">The sequence shown here is derived from an EMBL/GenBank/DDBJ whole genome shotgun (WGS) entry which is preliminary data.</text>
</comment>
<evidence type="ECO:0000313" key="2">
    <source>
        <dbReference type="Proteomes" id="UP000280346"/>
    </source>
</evidence>
<dbReference type="EMBL" id="RZIJ01000014">
    <property type="protein sequence ID" value="RUQ68521.1"/>
    <property type="molecule type" value="Genomic_DNA"/>
</dbReference>
<proteinExistence type="predicted"/>
<name>A0A433J6H9_9PROT</name>
<dbReference type="Proteomes" id="UP000280346">
    <property type="component" value="Unassembled WGS sequence"/>
</dbReference>
<accession>A0A433J6H9</accession>
<dbReference type="RefSeq" id="WP_127000365.1">
    <property type="nucleotide sequence ID" value="NZ_CP173194.1"/>
</dbReference>
<keyword evidence="2" id="KW-1185">Reference proteome</keyword>
<gene>
    <name evidence="1" type="ORF">EJ913_18040</name>
</gene>
<protein>
    <submittedName>
        <fullName evidence="1">Uncharacterized protein</fullName>
    </submittedName>
</protein>